<comment type="caution">
    <text evidence="1">The sequence shown here is derived from an EMBL/GenBank/DDBJ whole genome shotgun (WGS) entry which is preliminary data.</text>
</comment>
<dbReference type="RefSeq" id="WP_354008321.1">
    <property type="nucleotide sequence ID" value="NZ_JBEWTA010000001.1"/>
</dbReference>
<accession>A0ABV2SM80</accession>
<organism evidence="1 2">
    <name type="scientific">Endozoicomonas lisbonensis</name>
    <dbReference type="NCBI Taxonomy" id="3120522"/>
    <lineage>
        <taxon>Bacteria</taxon>
        <taxon>Pseudomonadati</taxon>
        <taxon>Pseudomonadota</taxon>
        <taxon>Gammaproteobacteria</taxon>
        <taxon>Oceanospirillales</taxon>
        <taxon>Endozoicomonadaceae</taxon>
        <taxon>Endozoicomonas</taxon>
    </lineage>
</organism>
<sequence>MFFKWLLATVVLIVSINGRAETSCNVEPGIYVSSADGRMPENADLLFNPQNYSDDLLLDLKGRLMLTVDEKKQMSMAGFVQKRAALLYKLPIIGRFAAYPEIEKVEFSQLQSVCTGNLVVLSWLGGEGENRFSFSGILQVFFDNRTNSVFSTLPSLFNFSVLFGSGEVSKQLHLKKLDIPFEADLPEPDECLIPDGVYEGMQSSDLIEIEIDNSNIDLTLQKQGVIYNDPPVVPKRVLYDCQGTRLVVIYMNNEDRNMVFAGEWDGNKKIIESMQRIETLVKGQSLNVTLTPAQ</sequence>
<dbReference type="Proteomes" id="UP001549366">
    <property type="component" value="Unassembled WGS sequence"/>
</dbReference>
<name>A0ABV2SM80_9GAMM</name>
<keyword evidence="2" id="KW-1185">Reference proteome</keyword>
<dbReference type="EMBL" id="JBEWTB010000002">
    <property type="protein sequence ID" value="MET4758219.1"/>
    <property type="molecule type" value="Genomic_DNA"/>
</dbReference>
<proteinExistence type="predicted"/>
<reference evidence="1 2" key="1">
    <citation type="submission" date="2024-06" db="EMBL/GenBank/DDBJ databases">
        <title>Genomic Encyclopedia of Type Strains, Phase V (KMG-V): Genome sequencing to study the core and pangenomes of soil and plant-associated prokaryotes.</title>
        <authorList>
            <person name="Whitman W."/>
        </authorList>
    </citation>
    <scope>NUCLEOTIDE SEQUENCE [LARGE SCALE GENOMIC DNA]</scope>
    <source>
        <strain evidence="1 2">NE40</strain>
    </source>
</reference>
<evidence type="ECO:0000313" key="2">
    <source>
        <dbReference type="Proteomes" id="UP001549366"/>
    </source>
</evidence>
<protein>
    <submittedName>
        <fullName evidence="1">Uncharacterized protein</fullName>
    </submittedName>
</protein>
<gene>
    <name evidence="1" type="ORF">V5J35_003411</name>
</gene>
<evidence type="ECO:0000313" key="1">
    <source>
        <dbReference type="EMBL" id="MET4758219.1"/>
    </source>
</evidence>